<name>A0ABT5JVS6_9BURK</name>
<keyword evidence="3" id="KW-1185">Reference proteome</keyword>
<protein>
    <submittedName>
        <fullName evidence="2">Uncharacterized protein</fullName>
    </submittedName>
</protein>
<dbReference type="RefSeq" id="WP_273669374.1">
    <property type="nucleotide sequence ID" value="NZ_JAQQXR010000001.1"/>
</dbReference>
<evidence type="ECO:0000313" key="2">
    <source>
        <dbReference type="EMBL" id="MDC8756739.1"/>
    </source>
</evidence>
<feature type="signal peptide" evidence="1">
    <location>
        <begin position="1"/>
        <end position="24"/>
    </location>
</feature>
<evidence type="ECO:0000256" key="1">
    <source>
        <dbReference type="SAM" id="SignalP"/>
    </source>
</evidence>
<comment type="caution">
    <text evidence="2">The sequence shown here is derived from an EMBL/GenBank/DDBJ whole genome shotgun (WGS) entry which is preliminary data.</text>
</comment>
<organism evidence="2 3">
    <name type="scientific">Janthinobacterium fluminis</name>
    <dbReference type="NCBI Taxonomy" id="2987524"/>
    <lineage>
        <taxon>Bacteria</taxon>
        <taxon>Pseudomonadati</taxon>
        <taxon>Pseudomonadota</taxon>
        <taxon>Betaproteobacteria</taxon>
        <taxon>Burkholderiales</taxon>
        <taxon>Oxalobacteraceae</taxon>
        <taxon>Janthinobacterium</taxon>
    </lineage>
</organism>
<keyword evidence="1" id="KW-0732">Signal</keyword>
<evidence type="ECO:0000313" key="3">
    <source>
        <dbReference type="Proteomes" id="UP001221208"/>
    </source>
</evidence>
<proteinExistence type="predicted"/>
<reference evidence="2 3" key="1">
    <citation type="submission" date="2022-10" db="EMBL/GenBank/DDBJ databases">
        <title>Janthinobacterium sp. hw3 Genome sequencing.</title>
        <authorList>
            <person name="Park S."/>
        </authorList>
    </citation>
    <scope>NUCLEOTIDE SEQUENCE [LARGE SCALE GENOMIC DNA]</scope>
    <source>
        <strain evidence="3">hw3</strain>
    </source>
</reference>
<dbReference type="Proteomes" id="UP001221208">
    <property type="component" value="Unassembled WGS sequence"/>
</dbReference>
<feature type="chain" id="PRO_5047491536" evidence="1">
    <location>
        <begin position="25"/>
        <end position="129"/>
    </location>
</feature>
<dbReference type="EMBL" id="JAQQXR010000001">
    <property type="protein sequence ID" value="MDC8756739.1"/>
    <property type="molecule type" value="Genomic_DNA"/>
</dbReference>
<gene>
    <name evidence="2" type="ORF">OIK44_03965</name>
</gene>
<accession>A0ABT5JVS6</accession>
<sequence length="129" mass="13734">MAIDAAVRLVFIGVALALSSLAQAAGKPETWDGRPKPLKGDYQVFGGTLSEAVPPTKKDRKVAFMFTGPLGKDLFEQIGPDLKEACGAGPDHRTRRRGDLSCVWAKDDGYACYFGLDVPTGKSTNGSIC</sequence>